<evidence type="ECO:0000256" key="1">
    <source>
        <dbReference type="SAM" id="MobiDB-lite"/>
    </source>
</evidence>
<dbReference type="Proteomes" id="UP000025227">
    <property type="component" value="Unplaced"/>
</dbReference>
<evidence type="ECO:0000256" key="2">
    <source>
        <dbReference type="SAM" id="Phobius"/>
    </source>
</evidence>
<reference evidence="4" key="1">
    <citation type="submission" date="2020-12" db="UniProtKB">
        <authorList>
            <consortium name="WormBaseParasite"/>
        </authorList>
    </citation>
    <scope>IDENTIFICATION</scope>
    <source>
        <strain evidence="4">MHco3</strain>
    </source>
</reference>
<keyword evidence="2" id="KW-1133">Transmembrane helix</keyword>
<feature type="transmembrane region" description="Helical" evidence="2">
    <location>
        <begin position="12"/>
        <end position="30"/>
    </location>
</feature>
<feature type="region of interest" description="Disordered" evidence="1">
    <location>
        <begin position="192"/>
        <end position="217"/>
    </location>
</feature>
<accession>A0A7I4YY17</accession>
<keyword evidence="2" id="KW-0472">Membrane</keyword>
<dbReference type="WBParaSite" id="HCON_00162460-00001">
    <property type="protein sequence ID" value="HCON_00162460-00001"/>
    <property type="gene ID" value="HCON_00162460"/>
</dbReference>
<evidence type="ECO:0000313" key="4">
    <source>
        <dbReference type="WBParaSite" id="HCON_00162460-00001"/>
    </source>
</evidence>
<proteinExistence type="predicted"/>
<dbReference type="AlphaFoldDB" id="A0A7I4YY17"/>
<evidence type="ECO:0000313" key="3">
    <source>
        <dbReference type="Proteomes" id="UP000025227"/>
    </source>
</evidence>
<organism evidence="3 4">
    <name type="scientific">Haemonchus contortus</name>
    <name type="common">Barber pole worm</name>
    <dbReference type="NCBI Taxonomy" id="6289"/>
    <lineage>
        <taxon>Eukaryota</taxon>
        <taxon>Metazoa</taxon>
        <taxon>Ecdysozoa</taxon>
        <taxon>Nematoda</taxon>
        <taxon>Chromadorea</taxon>
        <taxon>Rhabditida</taxon>
        <taxon>Rhabditina</taxon>
        <taxon>Rhabditomorpha</taxon>
        <taxon>Strongyloidea</taxon>
        <taxon>Trichostrongylidae</taxon>
        <taxon>Haemonchus</taxon>
    </lineage>
</organism>
<name>A0A7I4YY17_HAECO</name>
<feature type="transmembrane region" description="Helical" evidence="2">
    <location>
        <begin position="162"/>
        <end position="184"/>
    </location>
</feature>
<feature type="compositionally biased region" description="Basic and acidic residues" evidence="1">
    <location>
        <begin position="202"/>
        <end position="217"/>
    </location>
</feature>
<protein>
    <submittedName>
        <fullName evidence="4">Protein sleepless</fullName>
    </submittedName>
</protein>
<keyword evidence="3" id="KW-1185">Reference proteome</keyword>
<sequence>MLHWRSAVYSVRYFHVVVMVLMVARLAASLKCHQGRVVASTKGEVEGNFCLYYEVYPSLKCETFNQLYGFATLNTTMLNRKCGGFWEGSNVIAACFCNFDYCNHIDQVKQFIDNSVNEPSIITDVLTWKVIKDSKTQRSLVECLRDNMKSITRTEDLSDAHAVAIVIVYITVASLACICIVAVYRSPDRHARETVPKQTPYPRHDTMIESPERPPSK</sequence>
<keyword evidence="2" id="KW-0812">Transmembrane</keyword>